<evidence type="ECO:0000313" key="2">
    <source>
        <dbReference type="Proteomes" id="UP000036403"/>
    </source>
</evidence>
<proteinExistence type="predicted"/>
<organism evidence="1 2">
    <name type="scientific">Lasius niger</name>
    <name type="common">Black garden ant</name>
    <dbReference type="NCBI Taxonomy" id="67767"/>
    <lineage>
        <taxon>Eukaryota</taxon>
        <taxon>Metazoa</taxon>
        <taxon>Ecdysozoa</taxon>
        <taxon>Arthropoda</taxon>
        <taxon>Hexapoda</taxon>
        <taxon>Insecta</taxon>
        <taxon>Pterygota</taxon>
        <taxon>Neoptera</taxon>
        <taxon>Endopterygota</taxon>
        <taxon>Hymenoptera</taxon>
        <taxon>Apocrita</taxon>
        <taxon>Aculeata</taxon>
        <taxon>Formicoidea</taxon>
        <taxon>Formicidae</taxon>
        <taxon>Formicinae</taxon>
        <taxon>Lasius</taxon>
        <taxon>Lasius</taxon>
    </lineage>
</organism>
<dbReference type="OrthoDB" id="7693453at2759"/>
<keyword evidence="2" id="KW-1185">Reference proteome</keyword>
<dbReference type="InterPro" id="IPR012337">
    <property type="entry name" value="RNaseH-like_sf"/>
</dbReference>
<gene>
    <name evidence="1" type="ORF">RF55_12171</name>
</gene>
<dbReference type="SUPFAM" id="SSF53098">
    <property type="entry name" value="Ribonuclease H-like"/>
    <property type="match status" value="1"/>
</dbReference>
<reference evidence="1 2" key="1">
    <citation type="submission" date="2015-04" db="EMBL/GenBank/DDBJ databases">
        <title>Lasius niger genome sequencing.</title>
        <authorList>
            <person name="Konorov E.A."/>
            <person name="Nikitin M.A."/>
            <person name="Kirill M.V."/>
            <person name="Chang P."/>
        </authorList>
    </citation>
    <scope>NUCLEOTIDE SEQUENCE [LARGE SCALE GENOMIC DNA]</scope>
    <source>
        <tissue evidence="1">Whole</tissue>
    </source>
</reference>
<evidence type="ECO:0000313" key="1">
    <source>
        <dbReference type="EMBL" id="KMQ88363.1"/>
    </source>
</evidence>
<accession>A0A0J7KD15</accession>
<dbReference type="AlphaFoldDB" id="A0A0J7KD15"/>
<dbReference type="EMBL" id="LBMM01009138">
    <property type="protein sequence ID" value="KMQ88363.1"/>
    <property type="molecule type" value="Genomic_DNA"/>
</dbReference>
<dbReference type="Proteomes" id="UP000036403">
    <property type="component" value="Unassembled WGS sequence"/>
</dbReference>
<sequence>MPTVRDTITKVKAIVTVTRRSVAACDELKKLQMRDGKTEGTALKFIQDVPTRWNSTLYMLKDFSLSRNMFIRSKCSSAPDMLKREEMQMLNEVISLMKPVECHH</sequence>
<comment type="caution">
    <text evidence="1">The sequence shown here is derived from an EMBL/GenBank/DDBJ whole genome shotgun (WGS) entry which is preliminary data.</text>
</comment>
<protein>
    <submittedName>
        <fullName evidence="1">Zinc finger bed domain-containing protein 1</fullName>
    </submittedName>
</protein>
<name>A0A0J7KD15_LASNI</name>
<dbReference type="PaxDb" id="67767-A0A0J7KD15"/>